<keyword evidence="3" id="KW-1185">Reference proteome</keyword>
<comment type="caution">
    <text evidence="2">The sequence shown here is derived from an EMBL/GenBank/DDBJ whole genome shotgun (WGS) entry which is preliminary data.</text>
</comment>
<name>A0AAN6W1W0_9PEZI</name>
<dbReference type="Proteomes" id="UP001302321">
    <property type="component" value="Unassembled WGS sequence"/>
</dbReference>
<organism evidence="2 3">
    <name type="scientific">Triangularia setosa</name>
    <dbReference type="NCBI Taxonomy" id="2587417"/>
    <lineage>
        <taxon>Eukaryota</taxon>
        <taxon>Fungi</taxon>
        <taxon>Dikarya</taxon>
        <taxon>Ascomycota</taxon>
        <taxon>Pezizomycotina</taxon>
        <taxon>Sordariomycetes</taxon>
        <taxon>Sordariomycetidae</taxon>
        <taxon>Sordariales</taxon>
        <taxon>Podosporaceae</taxon>
        <taxon>Triangularia</taxon>
    </lineage>
</organism>
<sequence length="242" mass="27195">MYRYNGGSLALKEQEDRQGRAIQSHSCNSHHIHPQRVERTSESSIQLSYSLGSIPSVTGRLYCQDVAQRATNKSHGSEMQNLSSRIGPCSARAKLHPWINDGHGATAVTYLEVRLQWTIETAYLTLPLHEHRLDYLRSSILVPDSFSSCFFVDTTVTTSSTRQQRTQVTMWESKVHMSSPVCHVTDDLCIGDYGNETGNTIAYITVPIAIWAFENDHINPDSMCWIKERSDGLGSLLFKDST</sequence>
<dbReference type="EMBL" id="MU866343">
    <property type="protein sequence ID" value="KAK4173450.1"/>
    <property type="molecule type" value="Genomic_DNA"/>
</dbReference>
<proteinExistence type="predicted"/>
<dbReference type="AlphaFoldDB" id="A0AAN6W1W0"/>
<feature type="region of interest" description="Disordered" evidence="1">
    <location>
        <begin position="1"/>
        <end position="26"/>
    </location>
</feature>
<evidence type="ECO:0000313" key="2">
    <source>
        <dbReference type="EMBL" id="KAK4173450.1"/>
    </source>
</evidence>
<evidence type="ECO:0000256" key="1">
    <source>
        <dbReference type="SAM" id="MobiDB-lite"/>
    </source>
</evidence>
<accession>A0AAN6W1W0</accession>
<protein>
    <submittedName>
        <fullName evidence="2">Uncharacterized protein</fullName>
    </submittedName>
</protein>
<gene>
    <name evidence="2" type="ORF">QBC36DRAFT_380972</name>
</gene>
<reference evidence="2" key="1">
    <citation type="journal article" date="2023" name="Mol. Phylogenet. Evol.">
        <title>Genome-scale phylogeny and comparative genomics of the fungal order Sordariales.</title>
        <authorList>
            <person name="Hensen N."/>
            <person name="Bonometti L."/>
            <person name="Westerberg I."/>
            <person name="Brannstrom I.O."/>
            <person name="Guillou S."/>
            <person name="Cros-Aarteil S."/>
            <person name="Calhoun S."/>
            <person name="Haridas S."/>
            <person name="Kuo A."/>
            <person name="Mondo S."/>
            <person name="Pangilinan J."/>
            <person name="Riley R."/>
            <person name="LaButti K."/>
            <person name="Andreopoulos B."/>
            <person name="Lipzen A."/>
            <person name="Chen C."/>
            <person name="Yan M."/>
            <person name="Daum C."/>
            <person name="Ng V."/>
            <person name="Clum A."/>
            <person name="Steindorff A."/>
            <person name="Ohm R.A."/>
            <person name="Martin F."/>
            <person name="Silar P."/>
            <person name="Natvig D.O."/>
            <person name="Lalanne C."/>
            <person name="Gautier V."/>
            <person name="Ament-Velasquez S.L."/>
            <person name="Kruys A."/>
            <person name="Hutchinson M.I."/>
            <person name="Powell A.J."/>
            <person name="Barry K."/>
            <person name="Miller A.N."/>
            <person name="Grigoriev I.V."/>
            <person name="Debuchy R."/>
            <person name="Gladieux P."/>
            <person name="Hiltunen Thoren M."/>
            <person name="Johannesson H."/>
        </authorList>
    </citation>
    <scope>NUCLEOTIDE SEQUENCE</scope>
    <source>
        <strain evidence="2">CBS 892.96</strain>
    </source>
</reference>
<reference evidence="2" key="2">
    <citation type="submission" date="2023-05" db="EMBL/GenBank/DDBJ databases">
        <authorList>
            <consortium name="Lawrence Berkeley National Laboratory"/>
            <person name="Steindorff A."/>
            <person name="Hensen N."/>
            <person name="Bonometti L."/>
            <person name="Westerberg I."/>
            <person name="Brannstrom I.O."/>
            <person name="Guillou S."/>
            <person name="Cros-Aarteil S."/>
            <person name="Calhoun S."/>
            <person name="Haridas S."/>
            <person name="Kuo A."/>
            <person name="Mondo S."/>
            <person name="Pangilinan J."/>
            <person name="Riley R."/>
            <person name="Labutti K."/>
            <person name="Andreopoulos B."/>
            <person name="Lipzen A."/>
            <person name="Chen C."/>
            <person name="Yanf M."/>
            <person name="Daum C."/>
            <person name="Ng V."/>
            <person name="Clum A."/>
            <person name="Ohm R."/>
            <person name="Martin F."/>
            <person name="Silar P."/>
            <person name="Natvig D."/>
            <person name="Lalanne C."/>
            <person name="Gautier V."/>
            <person name="Ament-Velasquez S.L."/>
            <person name="Kruys A."/>
            <person name="Hutchinson M.I."/>
            <person name="Powell A.J."/>
            <person name="Barry K."/>
            <person name="Miller A.N."/>
            <person name="Grigoriev I.V."/>
            <person name="Debuchy R."/>
            <person name="Gladieux P."/>
            <person name="Thoren M.H."/>
            <person name="Johannesson H."/>
        </authorList>
    </citation>
    <scope>NUCLEOTIDE SEQUENCE</scope>
    <source>
        <strain evidence="2">CBS 892.96</strain>
    </source>
</reference>
<evidence type="ECO:0000313" key="3">
    <source>
        <dbReference type="Proteomes" id="UP001302321"/>
    </source>
</evidence>